<proteinExistence type="predicted"/>
<dbReference type="EMBL" id="JH603169">
    <property type="protein sequence ID" value="EIC22712.1"/>
    <property type="molecule type" value="Genomic_DNA"/>
</dbReference>
<keyword evidence="2" id="KW-1185">Reference proteome</keyword>
<accession>H8Z2L9</accession>
<reference evidence="2" key="1">
    <citation type="submission" date="2011-06" db="EMBL/GenBank/DDBJ databases">
        <authorList>
            <consortium name="US DOE Joint Genome Institute (JGI-PGF)"/>
            <person name="Lucas S."/>
            <person name="Han J."/>
            <person name="Lapidus A."/>
            <person name="Cheng J.-F."/>
            <person name="Goodwin L."/>
            <person name="Pitluck S."/>
            <person name="Peters L."/>
            <person name="Land M.L."/>
            <person name="Hauser L."/>
            <person name="Vogl K."/>
            <person name="Liu Z."/>
            <person name="Overmann J."/>
            <person name="Frigaard N.-U."/>
            <person name="Bryant D.A."/>
            <person name="Woyke T.J."/>
        </authorList>
    </citation>
    <scope>NUCLEOTIDE SEQUENCE [LARGE SCALE GENOMIC DNA]</scope>
    <source>
        <strain evidence="2">970</strain>
    </source>
</reference>
<gene>
    <name evidence="1" type="ORF">Thi970DRAFT_02991</name>
</gene>
<reference evidence="1 2" key="2">
    <citation type="submission" date="2011-11" db="EMBL/GenBank/DDBJ databases">
        <authorList>
            <consortium name="US DOE Joint Genome Institute"/>
            <person name="Lucas S."/>
            <person name="Han J."/>
            <person name="Lapidus A."/>
            <person name="Cheng J.-F."/>
            <person name="Goodwin L."/>
            <person name="Pitluck S."/>
            <person name="Peters L."/>
            <person name="Ovchinnikova G."/>
            <person name="Zhang X."/>
            <person name="Detter J.C."/>
            <person name="Han C."/>
            <person name="Tapia R."/>
            <person name="Land M."/>
            <person name="Hauser L."/>
            <person name="Kyrpides N."/>
            <person name="Ivanova N."/>
            <person name="Pagani I."/>
            <person name="Vogl K."/>
            <person name="Liu Z."/>
            <person name="Overmann J."/>
            <person name="Frigaard N.-U."/>
            <person name="Bryant D."/>
            <person name="Woyke T."/>
        </authorList>
    </citation>
    <scope>NUCLEOTIDE SEQUENCE [LARGE SCALE GENOMIC DNA]</scope>
    <source>
        <strain evidence="1 2">970</strain>
    </source>
</reference>
<name>H8Z2L9_9GAMM</name>
<organism evidence="1 2">
    <name type="scientific">Thiorhodovibrio frisius</name>
    <dbReference type="NCBI Taxonomy" id="631362"/>
    <lineage>
        <taxon>Bacteria</taxon>
        <taxon>Pseudomonadati</taxon>
        <taxon>Pseudomonadota</taxon>
        <taxon>Gammaproteobacteria</taxon>
        <taxon>Chromatiales</taxon>
        <taxon>Chromatiaceae</taxon>
        <taxon>Thiorhodovibrio</taxon>
    </lineage>
</organism>
<evidence type="ECO:0000313" key="1">
    <source>
        <dbReference type="EMBL" id="EIC22712.1"/>
    </source>
</evidence>
<dbReference type="AlphaFoldDB" id="H8Z2L9"/>
<evidence type="ECO:0000313" key="2">
    <source>
        <dbReference type="Proteomes" id="UP000002964"/>
    </source>
</evidence>
<dbReference type="HOGENOM" id="CLU_1342738_0_0_6"/>
<sequence length="204" mass="22841">MSEDARQALSHCSAIWSRALELCSAPSRASKRFWRGRWSAVCVCHLLWRFGVSAGCRSDLAARGPGSRDSDDGLCEELLSLGVRQGVSLGCRIDVRREWAAFHEDDALSSGEAESRGRLTRALSTLFQLRRIRTQPRRFGWRVRIKWVGRVHQITDAPGTRISKTSITCKLMFRGRAVTCSWSNPRRLVISSMAWEGGGAVSFD</sequence>
<protein>
    <submittedName>
        <fullName evidence="1">Uncharacterized protein</fullName>
    </submittedName>
</protein>
<dbReference type="Proteomes" id="UP000002964">
    <property type="component" value="Unassembled WGS sequence"/>
</dbReference>